<dbReference type="Pfam" id="PF01966">
    <property type="entry name" value="HD"/>
    <property type="match status" value="1"/>
</dbReference>
<evidence type="ECO:0000259" key="1">
    <source>
        <dbReference type="PROSITE" id="PS51831"/>
    </source>
</evidence>
<dbReference type="AlphaFoldDB" id="A0A1V4SUD7"/>
<comment type="caution">
    <text evidence="2">The sequence shown here is derived from an EMBL/GenBank/DDBJ whole genome shotgun (WGS) entry which is preliminary data.</text>
</comment>
<dbReference type="OrthoDB" id="9797344at2"/>
<organism evidence="2 3">
    <name type="scientific">Clostridium thermobutyricum DSM 4928</name>
    <dbReference type="NCBI Taxonomy" id="1121339"/>
    <lineage>
        <taxon>Bacteria</taxon>
        <taxon>Bacillati</taxon>
        <taxon>Bacillota</taxon>
        <taxon>Clostridia</taxon>
        <taxon>Eubacteriales</taxon>
        <taxon>Clostridiaceae</taxon>
        <taxon>Clostridium</taxon>
    </lineage>
</organism>
<evidence type="ECO:0000313" key="3">
    <source>
        <dbReference type="Proteomes" id="UP000191448"/>
    </source>
</evidence>
<reference evidence="2 3" key="1">
    <citation type="submission" date="2016-02" db="EMBL/GenBank/DDBJ databases">
        <title>Genome sequence of Clostridium thermobutyricum DSM 4928.</title>
        <authorList>
            <person name="Poehlein A."/>
            <person name="Daniel R."/>
        </authorList>
    </citation>
    <scope>NUCLEOTIDE SEQUENCE [LARGE SCALE GENOMIC DNA]</scope>
    <source>
        <strain evidence="2 3">DSM 4928</strain>
    </source>
</reference>
<dbReference type="Proteomes" id="UP000191448">
    <property type="component" value="Unassembled WGS sequence"/>
</dbReference>
<dbReference type="PROSITE" id="PS51831">
    <property type="entry name" value="HD"/>
    <property type="match status" value="1"/>
</dbReference>
<dbReference type="InterPro" id="IPR006674">
    <property type="entry name" value="HD_domain"/>
</dbReference>
<evidence type="ECO:0000313" key="2">
    <source>
        <dbReference type="EMBL" id="OPX47476.1"/>
    </source>
</evidence>
<sequence>MYNKMFNFVKTYLIDNNAEKFNFGSNFRNRSEHISRVFMWSKRLLDDRYTINVEALLTAAIFHDIGYAVNSNNLSHAENSAILCEKYLKEEGFDFEFINLVTYLIKNHSNKELLTNEEVPIELILLIEANLLDETGALSIISDSMFEGSLDEQSYYKTYHQIITYSYNNLKTNPMVTQKAKMFWKEKQKLTKLFIEQLAFDIGLLD</sequence>
<dbReference type="Gene3D" id="1.10.3210.10">
    <property type="entry name" value="Hypothetical protein af1432"/>
    <property type="match status" value="1"/>
</dbReference>
<proteinExistence type="predicted"/>
<protein>
    <submittedName>
        <fullName evidence="2">HD domain protein</fullName>
    </submittedName>
</protein>
<dbReference type="InterPro" id="IPR003607">
    <property type="entry name" value="HD/PDEase_dom"/>
</dbReference>
<gene>
    <name evidence="2" type="ORF">CLTHE_18260</name>
</gene>
<dbReference type="CDD" id="cd00077">
    <property type="entry name" value="HDc"/>
    <property type="match status" value="1"/>
</dbReference>
<feature type="domain" description="HD" evidence="1">
    <location>
        <begin position="30"/>
        <end position="130"/>
    </location>
</feature>
<dbReference type="SMART" id="SM00471">
    <property type="entry name" value="HDc"/>
    <property type="match status" value="1"/>
</dbReference>
<dbReference type="SUPFAM" id="SSF109604">
    <property type="entry name" value="HD-domain/PDEase-like"/>
    <property type="match status" value="1"/>
</dbReference>
<dbReference type="EMBL" id="LTAY01000047">
    <property type="protein sequence ID" value="OPX47476.1"/>
    <property type="molecule type" value="Genomic_DNA"/>
</dbReference>
<accession>A0A1V4SUD7</accession>
<name>A0A1V4SUD7_9CLOT</name>
<dbReference type="RefSeq" id="WP_080023044.1">
    <property type="nucleotide sequence ID" value="NZ_LTAY01000047.1"/>
</dbReference>